<dbReference type="Proteomes" id="UP001497444">
    <property type="component" value="Chromosome 5"/>
</dbReference>
<reference evidence="1" key="1">
    <citation type="submission" date="2024-02" db="EMBL/GenBank/DDBJ databases">
        <authorList>
            <consortium name="ELIXIR-Norway"/>
            <consortium name="Elixir Norway"/>
        </authorList>
    </citation>
    <scope>NUCLEOTIDE SEQUENCE</scope>
</reference>
<proteinExistence type="predicted"/>
<protein>
    <recommendedName>
        <fullName evidence="3">14-3-3 protein</fullName>
    </recommendedName>
</protein>
<organism evidence="1 2">
    <name type="scientific">Sphagnum jensenii</name>
    <dbReference type="NCBI Taxonomy" id="128206"/>
    <lineage>
        <taxon>Eukaryota</taxon>
        <taxon>Viridiplantae</taxon>
        <taxon>Streptophyta</taxon>
        <taxon>Embryophyta</taxon>
        <taxon>Bryophyta</taxon>
        <taxon>Sphagnophytina</taxon>
        <taxon>Sphagnopsida</taxon>
        <taxon>Sphagnales</taxon>
        <taxon>Sphagnaceae</taxon>
        <taxon>Sphagnum</taxon>
    </lineage>
</organism>
<evidence type="ECO:0000313" key="2">
    <source>
        <dbReference type="Proteomes" id="UP001497444"/>
    </source>
</evidence>
<gene>
    <name evidence="1" type="ORF">CSSPJE1EN1_LOCUS18711</name>
</gene>
<evidence type="ECO:0000313" key="1">
    <source>
        <dbReference type="EMBL" id="CAK9273233.1"/>
    </source>
</evidence>
<sequence>MIEEGDEATASDMIEAKYKAVNGKFESGIQGMEQAAVLDISAQLCTSLGSFEEVALLRLKKYWTNWVPTQLSHSLTVY</sequence>
<evidence type="ECO:0008006" key="3">
    <source>
        <dbReference type="Google" id="ProtNLM"/>
    </source>
</evidence>
<accession>A0ABP0X297</accession>
<keyword evidence="2" id="KW-1185">Reference proteome</keyword>
<dbReference type="EMBL" id="OZ020100">
    <property type="protein sequence ID" value="CAK9273233.1"/>
    <property type="molecule type" value="Genomic_DNA"/>
</dbReference>
<name>A0ABP0X297_9BRYO</name>